<feature type="compositionally biased region" description="Polar residues" evidence="1">
    <location>
        <begin position="58"/>
        <end position="68"/>
    </location>
</feature>
<dbReference type="EMBL" id="KI894029">
    <property type="protein sequence ID" value="OBR86473.1"/>
    <property type="molecule type" value="Genomic_DNA"/>
</dbReference>
<proteinExistence type="predicted"/>
<reference evidence="3" key="3">
    <citation type="submission" date="2024-02" db="EMBL/GenBank/DDBJ databases">
        <title>Comparative genomics of Cryptococcus and Kwoniella reveals pathogenesis evolution and contrasting modes of karyotype evolution via chromosome fusion or intercentromeric recombination.</title>
        <authorList>
            <person name="Coelho M.A."/>
            <person name="David-Palma M."/>
            <person name="Shea T."/>
            <person name="Bowers K."/>
            <person name="McGinley-Smith S."/>
            <person name="Mohammad A.W."/>
            <person name="Gnirke A."/>
            <person name="Yurkov A.M."/>
            <person name="Nowrousian M."/>
            <person name="Sun S."/>
            <person name="Cuomo C.A."/>
            <person name="Heitman J."/>
        </authorList>
    </citation>
    <scope>NUCLEOTIDE SEQUENCE</scope>
    <source>
        <strain evidence="3">CBS 10117</strain>
    </source>
</reference>
<dbReference type="AlphaFoldDB" id="A0A1A6A8T8"/>
<feature type="compositionally biased region" description="Polar residues" evidence="1">
    <location>
        <begin position="167"/>
        <end position="183"/>
    </location>
</feature>
<evidence type="ECO:0000313" key="3">
    <source>
        <dbReference type="EMBL" id="WWC59903.1"/>
    </source>
</evidence>
<feature type="region of interest" description="Disordered" evidence="1">
    <location>
        <begin position="1"/>
        <end position="214"/>
    </location>
</feature>
<feature type="compositionally biased region" description="Low complexity" evidence="1">
    <location>
        <begin position="193"/>
        <end position="206"/>
    </location>
</feature>
<feature type="compositionally biased region" description="Basic and acidic residues" evidence="1">
    <location>
        <begin position="98"/>
        <end position="108"/>
    </location>
</feature>
<feature type="region of interest" description="Disordered" evidence="1">
    <location>
        <begin position="410"/>
        <end position="435"/>
    </location>
</feature>
<organism evidence="2">
    <name type="scientific">Kwoniella dejecticola CBS 10117</name>
    <dbReference type="NCBI Taxonomy" id="1296121"/>
    <lineage>
        <taxon>Eukaryota</taxon>
        <taxon>Fungi</taxon>
        <taxon>Dikarya</taxon>
        <taxon>Basidiomycota</taxon>
        <taxon>Agaricomycotina</taxon>
        <taxon>Tremellomycetes</taxon>
        <taxon>Tremellales</taxon>
        <taxon>Cryptococcaceae</taxon>
        <taxon>Kwoniella</taxon>
    </lineage>
</organism>
<dbReference type="EMBL" id="CP144532">
    <property type="protein sequence ID" value="WWC59903.1"/>
    <property type="molecule type" value="Genomic_DNA"/>
</dbReference>
<accession>A0A1A6A8T8</accession>
<dbReference type="GeneID" id="28966179"/>
<reference evidence="3" key="2">
    <citation type="submission" date="2013-07" db="EMBL/GenBank/DDBJ databases">
        <authorList>
            <consortium name="The Broad Institute Genome Sequencing Platform"/>
            <person name="Cuomo C."/>
            <person name="Litvintseva A."/>
            <person name="Chen Y."/>
            <person name="Heitman J."/>
            <person name="Sun S."/>
            <person name="Springer D."/>
            <person name="Dromer F."/>
            <person name="Young S.K."/>
            <person name="Zeng Q."/>
            <person name="Gargeya S."/>
            <person name="Fitzgerald M."/>
            <person name="Abouelleil A."/>
            <person name="Alvarado L."/>
            <person name="Berlin A.M."/>
            <person name="Chapman S.B."/>
            <person name="Dewar J."/>
            <person name="Goldberg J."/>
            <person name="Griggs A."/>
            <person name="Gujja S."/>
            <person name="Hansen M."/>
            <person name="Howarth C."/>
            <person name="Imamovic A."/>
            <person name="Larimer J."/>
            <person name="McCowan C."/>
            <person name="Murphy C."/>
            <person name="Pearson M."/>
            <person name="Priest M."/>
            <person name="Roberts A."/>
            <person name="Saif S."/>
            <person name="Shea T."/>
            <person name="Sykes S."/>
            <person name="Wortman J."/>
            <person name="Nusbaum C."/>
            <person name="Birren B."/>
        </authorList>
    </citation>
    <scope>NUCLEOTIDE SEQUENCE</scope>
    <source>
        <strain evidence="3">CBS 10117</strain>
    </source>
</reference>
<name>A0A1A6A8T8_9TREE</name>
<reference evidence="2" key="1">
    <citation type="submission" date="2013-07" db="EMBL/GenBank/DDBJ databases">
        <title>The Genome Sequence of Cryptococcus dejecticola CBS10117.</title>
        <authorList>
            <consortium name="The Broad Institute Genome Sequencing Platform"/>
            <person name="Cuomo C."/>
            <person name="Litvintseva A."/>
            <person name="Chen Y."/>
            <person name="Heitman J."/>
            <person name="Sun S."/>
            <person name="Springer D."/>
            <person name="Dromer F."/>
            <person name="Young S.K."/>
            <person name="Zeng Q."/>
            <person name="Gargeya S."/>
            <person name="Fitzgerald M."/>
            <person name="Abouelleil A."/>
            <person name="Alvarado L."/>
            <person name="Berlin A.M."/>
            <person name="Chapman S.B."/>
            <person name="Dewar J."/>
            <person name="Goldberg J."/>
            <person name="Griggs A."/>
            <person name="Gujja S."/>
            <person name="Hansen M."/>
            <person name="Howarth C."/>
            <person name="Imamovic A."/>
            <person name="Larimer J."/>
            <person name="McCowan C."/>
            <person name="Murphy C."/>
            <person name="Pearson M."/>
            <person name="Priest M."/>
            <person name="Roberts A."/>
            <person name="Saif S."/>
            <person name="Shea T."/>
            <person name="Sykes S."/>
            <person name="Wortman J."/>
            <person name="Nusbaum C."/>
            <person name="Birren B."/>
        </authorList>
    </citation>
    <scope>NUCLEOTIDE SEQUENCE [LARGE SCALE GENOMIC DNA]</scope>
    <source>
        <strain evidence="2">CBS 10117</strain>
    </source>
</reference>
<dbReference type="VEuPathDB" id="FungiDB:I303_02480"/>
<evidence type="ECO:0000256" key="1">
    <source>
        <dbReference type="SAM" id="MobiDB-lite"/>
    </source>
</evidence>
<sequence length="591" mass="64607">MPKKEKDPHLDRPFSPSPPRENRHSASRPPSLLFGAPPVGTVAPSSSFSIAGLPLTPPASTGTVSQPFPYTKNLHLQPVEVSHSARVRHASEPATYKTVEEVTQDVRGRSNSVRSGRQRSDSESSTTSSASPPLGATSILSEIATPPRENGTSEYSPQPHEAHSRTSSDPTTLITSITQTPGSPKSYHSGLTSSSSVNDQLSSSHSLPRLHQPTVIRRTSGRGLAFLPPPAHTVSHSTIVSHRPLTLSSTDSSPQAYRNTASISRLHDIQQHASLLELGQPLNGADKEKDVKHPHLIAMKGYDEEPMIQPTSPQDIPLPVSAEDPQDSIQEELEEIPQGESQDARGLVEIPDQEQDQELHNIDTIESPPQHIDADESKMQLASPDHEIAPTRTDPDVCNEALVQIDDHSSIRSVSSDRSEITTPDVAERSMEDALPRSPNIAKEAIDSGFMDGKHGTSGLQLAHDVRHTGDTISKTCQTFKVPYKARDRSKTYFNEIFESTTPPVRQISIYTSLNNPANPLPQFTSYRVELALSWGEAHIFQWLPGRKYIPTWDLKIAGGNVQDPVLLDVRAVMKTVVAKLPVLCRFAAWL</sequence>
<evidence type="ECO:0000313" key="4">
    <source>
        <dbReference type="Proteomes" id="UP000078595"/>
    </source>
</evidence>
<keyword evidence="4" id="KW-1185">Reference proteome</keyword>
<protein>
    <submittedName>
        <fullName evidence="2">Uncharacterized protein</fullName>
    </submittedName>
</protein>
<gene>
    <name evidence="2" type="ORF">I303_02480</name>
    <name evidence="3" type="ORF">I303_102465</name>
</gene>
<feature type="compositionally biased region" description="Low complexity" evidence="1">
    <location>
        <begin position="123"/>
        <end position="138"/>
    </location>
</feature>
<dbReference type="KEGG" id="kdj:28966179"/>
<dbReference type="Proteomes" id="UP000078595">
    <property type="component" value="Chromosome 3"/>
</dbReference>
<dbReference type="RefSeq" id="XP_018264315.1">
    <property type="nucleotide sequence ID" value="XM_018405821.1"/>
</dbReference>
<feature type="compositionally biased region" description="Basic and acidic residues" evidence="1">
    <location>
        <begin position="1"/>
        <end position="12"/>
    </location>
</feature>
<dbReference type="OrthoDB" id="2564953at2759"/>
<evidence type="ECO:0000313" key="2">
    <source>
        <dbReference type="EMBL" id="OBR86473.1"/>
    </source>
</evidence>